<proteinExistence type="predicted"/>
<comment type="caution">
    <text evidence="2">The sequence shown here is derived from an EMBL/GenBank/DDBJ whole genome shotgun (WGS) entry which is preliminary data.</text>
</comment>
<feature type="domain" description="SnoaL-like" evidence="1">
    <location>
        <begin position="11"/>
        <end position="110"/>
    </location>
</feature>
<dbReference type="InterPro" id="IPR032710">
    <property type="entry name" value="NTF2-like_dom_sf"/>
</dbReference>
<protein>
    <recommendedName>
        <fullName evidence="1">SnoaL-like domain-containing protein</fullName>
    </recommendedName>
</protein>
<dbReference type="Gene3D" id="3.10.450.50">
    <property type="match status" value="1"/>
</dbReference>
<gene>
    <name evidence="2" type="ORF">JOF54_000327</name>
</gene>
<reference evidence="2 3" key="1">
    <citation type="submission" date="2021-03" db="EMBL/GenBank/DDBJ databases">
        <title>Sequencing the genomes of 1000 actinobacteria strains.</title>
        <authorList>
            <person name="Klenk H.-P."/>
        </authorList>
    </citation>
    <scope>NUCLEOTIDE SEQUENCE [LARGE SCALE GENOMIC DNA]</scope>
    <source>
        <strain evidence="2 3">DSM 12936</strain>
    </source>
</reference>
<keyword evidence="3" id="KW-1185">Reference proteome</keyword>
<accession>A0ABS4Z2Z7</accession>
<dbReference type="EMBL" id="JAGIOB010000001">
    <property type="protein sequence ID" value="MBP2415405.1"/>
    <property type="molecule type" value="Genomic_DNA"/>
</dbReference>
<evidence type="ECO:0000313" key="3">
    <source>
        <dbReference type="Proteomes" id="UP000758168"/>
    </source>
</evidence>
<evidence type="ECO:0000313" key="2">
    <source>
        <dbReference type="EMBL" id="MBP2415405.1"/>
    </source>
</evidence>
<dbReference type="Pfam" id="PF12680">
    <property type="entry name" value="SnoaL_2"/>
    <property type="match status" value="1"/>
</dbReference>
<evidence type="ECO:0000259" key="1">
    <source>
        <dbReference type="Pfam" id="PF12680"/>
    </source>
</evidence>
<dbReference type="RefSeq" id="WP_307803712.1">
    <property type="nucleotide sequence ID" value="NZ_BAAAMH010000036.1"/>
</dbReference>
<organism evidence="2 3">
    <name type="scientific">Microlunatus capsulatus</name>
    <dbReference type="NCBI Taxonomy" id="99117"/>
    <lineage>
        <taxon>Bacteria</taxon>
        <taxon>Bacillati</taxon>
        <taxon>Actinomycetota</taxon>
        <taxon>Actinomycetes</taxon>
        <taxon>Propionibacteriales</taxon>
        <taxon>Propionibacteriaceae</taxon>
        <taxon>Microlunatus</taxon>
    </lineage>
</organism>
<sequence>MATIEELMTAQLLEVFAEHDPERRRAAIARTYTPGVQFFDPDDSLTGHDALHAKVQQILDGAPGLVFAADGPVRVNHDLGYLAWTLAPEGQPPVVRGLDIALVEDGLLARVYTLLQTP</sequence>
<dbReference type="Proteomes" id="UP000758168">
    <property type="component" value="Unassembled WGS sequence"/>
</dbReference>
<dbReference type="SUPFAM" id="SSF54427">
    <property type="entry name" value="NTF2-like"/>
    <property type="match status" value="1"/>
</dbReference>
<name>A0ABS4Z2Z7_9ACTN</name>
<dbReference type="InterPro" id="IPR037401">
    <property type="entry name" value="SnoaL-like"/>
</dbReference>